<evidence type="ECO:0000256" key="3">
    <source>
        <dbReference type="ARBA" id="ARBA00022438"/>
    </source>
</evidence>
<dbReference type="Proteomes" id="UP001276854">
    <property type="component" value="Unassembled WGS sequence"/>
</dbReference>
<dbReference type="Gene3D" id="3.40.630.10">
    <property type="entry name" value="Zn peptidases"/>
    <property type="match status" value="1"/>
</dbReference>
<evidence type="ECO:0000313" key="11">
    <source>
        <dbReference type="EMBL" id="MDW2797135.1"/>
    </source>
</evidence>
<reference evidence="11 12" key="1">
    <citation type="submission" date="2023-10" db="EMBL/GenBank/DDBJ databases">
        <title>A novel Glycoside Hydrolase 43-Like Enzyme from Clostrdium boliviensis is an Endo-xylanase, and a Candidate for Xylooligosaccharides Production from Different Xylan Substrates.</title>
        <authorList>
            <person name="Alvarez M.T."/>
            <person name="Rocabado-Villegas L.R."/>
            <person name="Salas-Veizaga D.M."/>
            <person name="Linares-Pasten J.A."/>
            <person name="Gudmundsdottir E.E."/>
            <person name="Hreggvidsson G.O."/>
            <person name="Adlercreutz P."/>
            <person name="Nordberg Karlsson E."/>
        </authorList>
    </citation>
    <scope>NUCLEOTIDE SEQUENCE [LARGE SCALE GENOMIC DNA]</scope>
    <source>
        <strain evidence="11 12">E-1</strain>
    </source>
</reference>
<evidence type="ECO:0000256" key="5">
    <source>
        <dbReference type="ARBA" id="ARBA00022723"/>
    </source>
</evidence>
<accession>A0ABU4GHN8</accession>
<dbReference type="GO" id="GO:0004177">
    <property type="term" value="F:aminopeptidase activity"/>
    <property type="evidence" value="ECO:0007669"/>
    <property type="project" value="UniProtKB-KW"/>
</dbReference>
<evidence type="ECO:0000256" key="9">
    <source>
        <dbReference type="RuleBase" id="RU004386"/>
    </source>
</evidence>
<keyword evidence="4 9" id="KW-0645">Protease</keyword>
<organism evidence="11 12">
    <name type="scientific">Clostridium boliviensis</name>
    <dbReference type="NCBI Taxonomy" id="318465"/>
    <lineage>
        <taxon>Bacteria</taxon>
        <taxon>Bacillati</taxon>
        <taxon>Bacillota</taxon>
        <taxon>Clostridia</taxon>
        <taxon>Eubacteriales</taxon>
        <taxon>Clostridiaceae</taxon>
        <taxon>Clostridium</taxon>
    </lineage>
</organism>
<dbReference type="InterPro" id="IPR001948">
    <property type="entry name" value="Peptidase_M18"/>
</dbReference>
<evidence type="ECO:0000256" key="8">
    <source>
        <dbReference type="ARBA" id="ARBA00023049"/>
    </source>
</evidence>
<evidence type="ECO:0000256" key="7">
    <source>
        <dbReference type="ARBA" id="ARBA00022833"/>
    </source>
</evidence>
<dbReference type="PRINTS" id="PR00932">
    <property type="entry name" value="AMINO1PTASE"/>
</dbReference>
<keyword evidence="3 9" id="KW-0031">Aminopeptidase</keyword>
<sequence>MNDFKQLEELIAASVSPYHCILAAADLLSAGGFKELPLAEPWELKQGGSYYINAFDSTLIAFTLGSSLTDVPELKLAASHTDWPCLKVKPYPEVTSLGYGKLNVEVYGGPLLNTWFDRPLSMAGKVSVTGDSLMKPRTIYIDFSRPVLTVPNLAIHMNRNANEGFPINAQVDMLPLITRITDELNKESFFIDALAKEAGVRKEDILDYEIYIYNYESGTTLGLENEFYSAPRLDNITSVSACLSGILSDTHSQGIHAIALYDNEEIGSRTKQGAASALMEHILEKVYAALGYTRTDFLNALLSGFLLSMDVAHAIHPNHGEKCDIKNQIMMGDGVAIKLAASQAYATDAYSTGVIEGICRAADIPYKKFSNRSDVKGGSTLGSISSALLTMRTVDVGVPMLAMHSARELMGVKDQEALARLAEAFFKA</sequence>
<gene>
    <name evidence="11" type="ORF">RZO55_06040</name>
</gene>
<dbReference type="RefSeq" id="WP_318063399.1">
    <property type="nucleotide sequence ID" value="NZ_JAWONS010000103.1"/>
</dbReference>
<evidence type="ECO:0000256" key="2">
    <source>
        <dbReference type="ARBA" id="ARBA00008290"/>
    </source>
</evidence>
<dbReference type="EMBL" id="JAWONS010000103">
    <property type="protein sequence ID" value="MDW2797135.1"/>
    <property type="molecule type" value="Genomic_DNA"/>
</dbReference>
<evidence type="ECO:0000256" key="6">
    <source>
        <dbReference type="ARBA" id="ARBA00022801"/>
    </source>
</evidence>
<dbReference type="Pfam" id="PF02127">
    <property type="entry name" value="Peptidase_M18"/>
    <property type="match status" value="1"/>
</dbReference>
<keyword evidence="7 9" id="KW-0862">Zinc</keyword>
<evidence type="ECO:0000256" key="1">
    <source>
        <dbReference type="ARBA" id="ARBA00001947"/>
    </source>
</evidence>
<comment type="cofactor">
    <cofactor evidence="1 10">
        <name>Zn(2+)</name>
        <dbReference type="ChEBI" id="CHEBI:29105"/>
    </cofactor>
</comment>
<comment type="similarity">
    <text evidence="2 9">Belongs to the peptidase M18 family.</text>
</comment>
<dbReference type="NCBIfam" id="NF002759">
    <property type="entry name" value="PRK02813.1"/>
    <property type="match status" value="1"/>
</dbReference>
<dbReference type="SUPFAM" id="SSF53187">
    <property type="entry name" value="Zn-dependent exopeptidases"/>
    <property type="match status" value="1"/>
</dbReference>
<name>A0ABU4GHN8_9CLOT</name>
<keyword evidence="8 9" id="KW-0482">Metalloprotease</keyword>
<protein>
    <recommendedName>
        <fullName evidence="10">M18 family aminopeptidase</fullName>
        <ecNumber evidence="10">3.4.11.-</ecNumber>
    </recommendedName>
</protein>
<dbReference type="PANTHER" id="PTHR28570">
    <property type="entry name" value="ASPARTYL AMINOPEPTIDASE"/>
    <property type="match status" value="1"/>
</dbReference>
<dbReference type="PANTHER" id="PTHR28570:SF3">
    <property type="entry name" value="ASPARTYL AMINOPEPTIDASE"/>
    <property type="match status" value="1"/>
</dbReference>
<keyword evidence="12" id="KW-1185">Reference proteome</keyword>
<dbReference type="InterPro" id="IPR023358">
    <property type="entry name" value="Peptidase_M18_dom2"/>
</dbReference>
<evidence type="ECO:0000256" key="4">
    <source>
        <dbReference type="ARBA" id="ARBA00022670"/>
    </source>
</evidence>
<comment type="caution">
    <text evidence="11">The sequence shown here is derived from an EMBL/GenBank/DDBJ whole genome shotgun (WGS) entry which is preliminary data.</text>
</comment>
<evidence type="ECO:0000256" key="10">
    <source>
        <dbReference type="RuleBase" id="RU004387"/>
    </source>
</evidence>
<dbReference type="SUPFAM" id="SSF101821">
    <property type="entry name" value="Aminopeptidase/glucanase lid domain"/>
    <property type="match status" value="1"/>
</dbReference>
<keyword evidence="6 9" id="KW-0378">Hydrolase</keyword>
<dbReference type="Gene3D" id="2.30.250.10">
    <property type="entry name" value="Aminopeptidase i, Domain 2"/>
    <property type="match status" value="1"/>
</dbReference>
<evidence type="ECO:0000313" key="12">
    <source>
        <dbReference type="Proteomes" id="UP001276854"/>
    </source>
</evidence>
<proteinExistence type="inferred from homology"/>
<keyword evidence="5 9" id="KW-0479">Metal-binding</keyword>
<dbReference type="EC" id="3.4.11.-" evidence="10"/>